<organism evidence="1 2">
    <name type="scientific">Hyalomma asiaticum</name>
    <name type="common">Tick</name>
    <dbReference type="NCBI Taxonomy" id="266040"/>
    <lineage>
        <taxon>Eukaryota</taxon>
        <taxon>Metazoa</taxon>
        <taxon>Ecdysozoa</taxon>
        <taxon>Arthropoda</taxon>
        <taxon>Chelicerata</taxon>
        <taxon>Arachnida</taxon>
        <taxon>Acari</taxon>
        <taxon>Parasitiformes</taxon>
        <taxon>Ixodida</taxon>
        <taxon>Ixodoidea</taxon>
        <taxon>Ixodidae</taxon>
        <taxon>Hyalomminae</taxon>
        <taxon>Hyalomma</taxon>
    </lineage>
</organism>
<keyword evidence="2" id="KW-1185">Reference proteome</keyword>
<evidence type="ECO:0000313" key="1">
    <source>
        <dbReference type="EMBL" id="KAH6933858.1"/>
    </source>
</evidence>
<sequence length="197" mass="22022">MWTRLHGSRHRCKFNRSMPVSASLHYRIITGKSLGVFGYQIYPAFYRPSTTTFPRRRAARRSLPQLQAYRYHQWSMAKKSLPKPPPQDVAGSQHIVVVTQTKHRPPQRRRNMSGNRAPHLLPAAYTKSTPTRAAQPRGQATPGSSRAPDACKPTWVGKVTGKGETRALARSNATATLVNLLLPQTQHAARKSAQAPR</sequence>
<gene>
    <name evidence="1" type="ORF">HPB50_018613</name>
</gene>
<evidence type="ECO:0000313" key="2">
    <source>
        <dbReference type="Proteomes" id="UP000821845"/>
    </source>
</evidence>
<name>A0ACB7SJD9_HYAAI</name>
<comment type="caution">
    <text evidence="1">The sequence shown here is derived from an EMBL/GenBank/DDBJ whole genome shotgun (WGS) entry which is preliminary data.</text>
</comment>
<accession>A0ACB7SJD9</accession>
<proteinExistence type="predicted"/>
<dbReference type="Proteomes" id="UP000821845">
    <property type="component" value="Chromosome 4"/>
</dbReference>
<protein>
    <submittedName>
        <fullName evidence="1">Uncharacterized protein</fullName>
    </submittedName>
</protein>
<dbReference type="EMBL" id="CM023484">
    <property type="protein sequence ID" value="KAH6933858.1"/>
    <property type="molecule type" value="Genomic_DNA"/>
</dbReference>
<reference evidence="1" key="1">
    <citation type="submission" date="2020-05" db="EMBL/GenBank/DDBJ databases">
        <title>Large-scale comparative analyses of tick genomes elucidate their genetic diversity and vector capacities.</title>
        <authorList>
            <person name="Jia N."/>
            <person name="Wang J."/>
            <person name="Shi W."/>
            <person name="Du L."/>
            <person name="Sun Y."/>
            <person name="Zhan W."/>
            <person name="Jiang J."/>
            <person name="Wang Q."/>
            <person name="Zhang B."/>
            <person name="Ji P."/>
            <person name="Sakyi L.B."/>
            <person name="Cui X."/>
            <person name="Yuan T."/>
            <person name="Jiang B."/>
            <person name="Yang W."/>
            <person name="Lam T.T.-Y."/>
            <person name="Chang Q."/>
            <person name="Ding S."/>
            <person name="Wang X."/>
            <person name="Zhu J."/>
            <person name="Ruan X."/>
            <person name="Zhao L."/>
            <person name="Wei J."/>
            <person name="Que T."/>
            <person name="Du C."/>
            <person name="Cheng J."/>
            <person name="Dai P."/>
            <person name="Han X."/>
            <person name="Huang E."/>
            <person name="Gao Y."/>
            <person name="Liu J."/>
            <person name="Shao H."/>
            <person name="Ye R."/>
            <person name="Li L."/>
            <person name="Wei W."/>
            <person name="Wang X."/>
            <person name="Wang C."/>
            <person name="Yang T."/>
            <person name="Huo Q."/>
            <person name="Li W."/>
            <person name="Guo W."/>
            <person name="Chen H."/>
            <person name="Zhou L."/>
            <person name="Ni X."/>
            <person name="Tian J."/>
            <person name="Zhou Y."/>
            <person name="Sheng Y."/>
            <person name="Liu T."/>
            <person name="Pan Y."/>
            <person name="Xia L."/>
            <person name="Li J."/>
            <person name="Zhao F."/>
            <person name="Cao W."/>
        </authorList>
    </citation>
    <scope>NUCLEOTIDE SEQUENCE</scope>
    <source>
        <strain evidence="1">Hyas-2018</strain>
    </source>
</reference>